<dbReference type="GO" id="GO:0051087">
    <property type="term" value="F:protein-folding chaperone binding"/>
    <property type="evidence" value="ECO:0007669"/>
    <property type="project" value="TreeGrafter"/>
</dbReference>
<keyword evidence="2 3" id="KW-0143">Chaperone</keyword>
<comment type="subunit">
    <text evidence="3">Heptamer of 7 subunits arranged in a ring. Interacts with the chaperonin GroEL.</text>
</comment>
<keyword evidence="3" id="KW-0963">Cytoplasm</keyword>
<dbReference type="InterPro" id="IPR020818">
    <property type="entry name" value="Chaperonin_GroES"/>
</dbReference>
<organism evidence="5 6">
    <name type="scientific">Defluviicoccus vanus</name>
    <dbReference type="NCBI Taxonomy" id="111831"/>
    <lineage>
        <taxon>Bacteria</taxon>
        <taxon>Pseudomonadati</taxon>
        <taxon>Pseudomonadota</taxon>
        <taxon>Alphaproteobacteria</taxon>
        <taxon>Rhodospirillales</taxon>
        <taxon>Rhodospirillaceae</taxon>
        <taxon>Defluviicoccus</taxon>
    </lineage>
</organism>
<name>A0A7H1N6T7_9PROT</name>
<dbReference type="InterPro" id="IPR018369">
    <property type="entry name" value="Chaprnonin_Cpn10_CS"/>
</dbReference>
<dbReference type="Gene3D" id="2.30.33.40">
    <property type="entry name" value="GroES chaperonin"/>
    <property type="match status" value="1"/>
</dbReference>
<dbReference type="GO" id="GO:0005524">
    <property type="term" value="F:ATP binding"/>
    <property type="evidence" value="ECO:0007669"/>
    <property type="project" value="InterPro"/>
</dbReference>
<dbReference type="SMART" id="SM00883">
    <property type="entry name" value="Cpn10"/>
    <property type="match status" value="1"/>
</dbReference>
<evidence type="ECO:0000256" key="2">
    <source>
        <dbReference type="ARBA" id="ARBA00023186"/>
    </source>
</evidence>
<dbReference type="SUPFAM" id="SSF50129">
    <property type="entry name" value="GroES-like"/>
    <property type="match status" value="1"/>
</dbReference>
<dbReference type="KEGG" id="dvn:HQ394_18200"/>
<dbReference type="HAMAP" id="MF_00580">
    <property type="entry name" value="CH10"/>
    <property type="match status" value="1"/>
</dbReference>
<dbReference type="PRINTS" id="PR00297">
    <property type="entry name" value="CHAPERONIN10"/>
</dbReference>
<evidence type="ECO:0000256" key="3">
    <source>
        <dbReference type="HAMAP-Rule" id="MF_00580"/>
    </source>
</evidence>
<dbReference type="NCBIfam" id="NF001533">
    <property type="entry name" value="PRK00364.2-4"/>
    <property type="match status" value="1"/>
</dbReference>
<evidence type="ECO:0000256" key="1">
    <source>
        <dbReference type="ARBA" id="ARBA00006975"/>
    </source>
</evidence>
<dbReference type="Pfam" id="PF00166">
    <property type="entry name" value="Cpn10"/>
    <property type="match status" value="1"/>
</dbReference>
<reference evidence="5 6" key="1">
    <citation type="submission" date="2020-05" db="EMBL/GenBank/DDBJ databases">
        <title>Complete closed genome sequence of Defluviicoccus vanus.</title>
        <authorList>
            <person name="Bessarab I."/>
            <person name="Arumugam K."/>
            <person name="Maszenan A.M."/>
            <person name="Seviour R.J."/>
            <person name="Williams R.B."/>
        </authorList>
    </citation>
    <scope>NUCLEOTIDE SEQUENCE [LARGE SCALE GENOMIC DNA]</scope>
    <source>
        <strain evidence="5 6">Ben 114</strain>
    </source>
</reference>
<comment type="subcellular location">
    <subcellularLocation>
        <location evidence="3">Cytoplasm</location>
    </subcellularLocation>
</comment>
<dbReference type="NCBIfam" id="NF001529">
    <property type="entry name" value="PRK00364.1-5"/>
    <property type="match status" value="1"/>
</dbReference>
<gene>
    <name evidence="3" type="primary">groES</name>
    <name evidence="3" type="synonym">groS</name>
    <name evidence="5" type="ORF">HQ394_18200</name>
</gene>
<dbReference type="PANTHER" id="PTHR10772">
    <property type="entry name" value="10 KDA HEAT SHOCK PROTEIN"/>
    <property type="match status" value="1"/>
</dbReference>
<dbReference type="CDD" id="cd00320">
    <property type="entry name" value="cpn10"/>
    <property type="match status" value="1"/>
</dbReference>
<dbReference type="GO" id="GO:0046872">
    <property type="term" value="F:metal ion binding"/>
    <property type="evidence" value="ECO:0007669"/>
    <property type="project" value="TreeGrafter"/>
</dbReference>
<dbReference type="PANTHER" id="PTHR10772:SF58">
    <property type="entry name" value="CO-CHAPERONIN GROES"/>
    <property type="match status" value="1"/>
</dbReference>
<dbReference type="GO" id="GO:0005737">
    <property type="term" value="C:cytoplasm"/>
    <property type="evidence" value="ECO:0007669"/>
    <property type="project" value="UniProtKB-SubCell"/>
</dbReference>
<comment type="function">
    <text evidence="3 4">Together with the chaperonin GroEL, plays an essential role in assisting protein folding. The GroEL-GroES system forms a nano-cage that allows encapsulation of the non-native substrate proteins and provides a physical environment optimized to promote and accelerate protein folding. GroES binds to the apical surface of the GroEL ring, thereby capping the opening of the GroEL channel.</text>
</comment>
<protein>
    <recommendedName>
        <fullName evidence="3">Co-chaperonin GroES</fullName>
    </recommendedName>
    <alternativeName>
        <fullName evidence="3">10 kDa chaperonin</fullName>
    </alternativeName>
    <alternativeName>
        <fullName evidence="3">Chaperonin-10</fullName>
        <shortName evidence="3">Cpn10</shortName>
    </alternativeName>
</protein>
<dbReference type="EMBL" id="CP053923">
    <property type="protein sequence ID" value="QNT71423.1"/>
    <property type="molecule type" value="Genomic_DNA"/>
</dbReference>
<sequence length="96" mass="10567">MKFRPLHDRILVKRIQQEGKTSGGLIIPDTVQEKPQDGEVVAVGQGARGEDGERIPLEVRTGDPVLFGKWSGSEVKIDGREFLITIEPDLFGIIEG</sequence>
<dbReference type="InterPro" id="IPR011032">
    <property type="entry name" value="GroES-like_sf"/>
</dbReference>
<proteinExistence type="inferred from homology"/>
<dbReference type="InterPro" id="IPR037124">
    <property type="entry name" value="Chaperonin_GroES_sf"/>
</dbReference>
<dbReference type="PROSITE" id="PS00681">
    <property type="entry name" value="CHAPERONINS_CPN10"/>
    <property type="match status" value="1"/>
</dbReference>
<keyword evidence="6" id="KW-1185">Reference proteome</keyword>
<accession>A0A7H1N6T7</accession>
<dbReference type="GO" id="GO:0051082">
    <property type="term" value="F:unfolded protein binding"/>
    <property type="evidence" value="ECO:0007669"/>
    <property type="project" value="TreeGrafter"/>
</dbReference>
<evidence type="ECO:0000256" key="4">
    <source>
        <dbReference type="RuleBase" id="RU000535"/>
    </source>
</evidence>
<dbReference type="RefSeq" id="WP_190263398.1">
    <property type="nucleotide sequence ID" value="NZ_CP053923.1"/>
</dbReference>
<comment type="similarity">
    <text evidence="1 3 4">Belongs to the GroES chaperonin family.</text>
</comment>
<dbReference type="NCBIfam" id="NF001531">
    <property type="entry name" value="PRK00364.2-2"/>
    <property type="match status" value="1"/>
</dbReference>
<dbReference type="GO" id="GO:0044183">
    <property type="term" value="F:protein folding chaperone"/>
    <property type="evidence" value="ECO:0007669"/>
    <property type="project" value="InterPro"/>
</dbReference>
<dbReference type="NCBIfam" id="NF001527">
    <property type="entry name" value="PRK00364.1-2"/>
    <property type="match status" value="1"/>
</dbReference>
<dbReference type="AlphaFoldDB" id="A0A7H1N6T7"/>
<evidence type="ECO:0000313" key="5">
    <source>
        <dbReference type="EMBL" id="QNT71423.1"/>
    </source>
</evidence>
<dbReference type="Proteomes" id="UP000516369">
    <property type="component" value="Chromosome"/>
</dbReference>
<evidence type="ECO:0000313" key="6">
    <source>
        <dbReference type="Proteomes" id="UP000516369"/>
    </source>
</evidence>
<dbReference type="FunFam" id="2.30.33.40:FF:000001">
    <property type="entry name" value="10 kDa chaperonin"/>
    <property type="match status" value="1"/>
</dbReference>